<dbReference type="InterPro" id="IPR020108">
    <property type="entry name" value="Spore_coat_CotD"/>
</dbReference>
<sequence length="99" mass="11039">MQCKKPQMMCPVVHPPKKCVKHFCHYKVVPHIHPVIEEHVHHNIYEHKHMEKHCTKSCCKTHHKHCMVPPKCGCQQGGGYGGGPGGPGGGYGPRPGFGW</sequence>
<reference evidence="1 2" key="1">
    <citation type="submission" date="2022-01" db="EMBL/GenBank/DDBJ databases">
        <title>Alkalihalobacillus sp. EGI L200015, a novel bacterium isolated from a salt lake sediment.</title>
        <authorList>
            <person name="Gao L."/>
            <person name="Fang B.-Z."/>
            <person name="Li W.-J."/>
        </authorList>
    </citation>
    <scope>NUCLEOTIDE SEQUENCE [LARGE SCALE GENOMIC DNA]</scope>
    <source>
        <strain evidence="1 2">KCTC 12718</strain>
    </source>
</reference>
<dbReference type="Pfam" id="PF11122">
    <property type="entry name" value="Spore-coat_CotD"/>
    <property type="match status" value="1"/>
</dbReference>
<keyword evidence="1" id="KW-0946">Virion</keyword>
<proteinExistence type="predicted"/>
<dbReference type="EMBL" id="JAKIJS010000001">
    <property type="protein sequence ID" value="MCF6137517.1"/>
    <property type="molecule type" value="Genomic_DNA"/>
</dbReference>
<name>A0ABS9GXL7_9BACL</name>
<keyword evidence="2" id="KW-1185">Reference proteome</keyword>
<comment type="caution">
    <text evidence="1">The sequence shown here is derived from an EMBL/GenBank/DDBJ whole genome shotgun (WGS) entry which is preliminary data.</text>
</comment>
<keyword evidence="1" id="KW-0167">Capsid protein</keyword>
<dbReference type="Proteomes" id="UP001649381">
    <property type="component" value="Unassembled WGS sequence"/>
</dbReference>
<evidence type="ECO:0000313" key="2">
    <source>
        <dbReference type="Proteomes" id="UP001649381"/>
    </source>
</evidence>
<protein>
    <submittedName>
        <fullName evidence="1">Spore coat protein</fullName>
    </submittedName>
</protein>
<evidence type="ECO:0000313" key="1">
    <source>
        <dbReference type="EMBL" id="MCF6137517.1"/>
    </source>
</evidence>
<gene>
    <name evidence="1" type="ORF">L2716_07235</name>
</gene>
<dbReference type="RefSeq" id="WP_236333187.1">
    <property type="nucleotide sequence ID" value="NZ_JAKIJS010000001.1"/>
</dbReference>
<accession>A0ABS9GXL7</accession>
<organism evidence="1 2">
    <name type="scientific">Pseudalkalibacillus berkeleyi</name>
    <dbReference type="NCBI Taxonomy" id="1069813"/>
    <lineage>
        <taxon>Bacteria</taxon>
        <taxon>Bacillati</taxon>
        <taxon>Bacillota</taxon>
        <taxon>Bacilli</taxon>
        <taxon>Bacillales</taxon>
        <taxon>Fictibacillaceae</taxon>
        <taxon>Pseudalkalibacillus</taxon>
    </lineage>
</organism>